<dbReference type="PANTHER" id="PTHR10900">
    <property type="entry name" value="PERIOSTIN-RELATED"/>
    <property type="match status" value="1"/>
</dbReference>
<dbReference type="GO" id="GO:0005615">
    <property type="term" value="C:extracellular space"/>
    <property type="evidence" value="ECO:0007669"/>
    <property type="project" value="TreeGrafter"/>
</dbReference>
<protein>
    <recommendedName>
        <fullName evidence="4">FAS1 domain-containing protein</fullName>
    </recommendedName>
</protein>
<feature type="domain" description="FAS1" evidence="4">
    <location>
        <begin position="170"/>
        <end position="303"/>
    </location>
</feature>
<dbReference type="InterPro" id="IPR050904">
    <property type="entry name" value="Adhesion/Biosynth-related"/>
</dbReference>
<dbReference type="PROSITE" id="PS50213">
    <property type="entry name" value="FAS1"/>
    <property type="match status" value="5"/>
</dbReference>
<dbReference type="InterPro" id="IPR036378">
    <property type="entry name" value="FAS1_dom_sf"/>
</dbReference>
<dbReference type="SUPFAM" id="SSF82153">
    <property type="entry name" value="FAS1 domain"/>
    <property type="match status" value="5"/>
</dbReference>
<dbReference type="InterPro" id="IPR000782">
    <property type="entry name" value="FAS1_domain"/>
</dbReference>
<evidence type="ECO:0000313" key="6">
    <source>
        <dbReference type="Proteomes" id="UP000726737"/>
    </source>
</evidence>
<organism evidence="5 6">
    <name type="scientific">Mortierella polycephala</name>
    <dbReference type="NCBI Taxonomy" id="41804"/>
    <lineage>
        <taxon>Eukaryota</taxon>
        <taxon>Fungi</taxon>
        <taxon>Fungi incertae sedis</taxon>
        <taxon>Mucoromycota</taxon>
        <taxon>Mortierellomycotina</taxon>
        <taxon>Mortierellomycetes</taxon>
        <taxon>Mortierellales</taxon>
        <taxon>Mortierellaceae</taxon>
        <taxon>Mortierella</taxon>
    </lineage>
</organism>
<feature type="chain" id="PRO_5040323876" description="FAS1 domain-containing protein" evidence="3">
    <location>
        <begin position="25"/>
        <end position="868"/>
    </location>
</feature>
<keyword evidence="2" id="KW-0812">Transmembrane</keyword>
<sequence length="868" mass="95687">MRPRLPIAYLFFLFIVLIAPPITATKTVIDLISSDPGFSRLIKEVQRHRLIPVLNNRKSCTFFAPTNAAFSKWDIDHPGKKLDKDTLLYHILPETKASQDLKDAMLLETILVKNGYLGDNHEGQLVAVARPSWRPGRRNKVLVGDAELLEKDWQADNGVVHVVDRLLIPPVDLVDTMQKHEKLSVLYNLIHSADLDDLLRQHHPFTLFAPTTSALRKLNEIQVRYLQHSYGRMDLKATFHHHIHQGTLYKHDVQPGTSSASTLEGQELIISLEGDRWMVDNAEIEQTDILASNGVIHTVSRPLLPSSLVWTAAKYLVGLNAMHFVDAMRRAGMTHYIDDPQASYTIFAPQDDSFNEGWMASLLEPQSAVLKYHVVPGRKMPSSFQDGQLLETELVSEFLNGQAQRSKITLKQDHKRTVVSVNGIEVKGEPVQVGKSVIYLVARPLEAPPPLLEMMKQEASLSEFVQALHAAGLDRKLVDASGITVFAPSASAWKDLGVVSNYLMLNDNSSLAALDAVLRYTIVEDIHYTPDIKAGRTVWKTSQGSDLVVEKNGNAIYVGEGRLERSTQVGGSIINKDILVEPGVVHAVSAVALPPSLSITLFNVLQGAETKTFLKAFETSNITRILSNWEQDFTVFAPTDEAFQKAQLEGVLNDLDFVARLVRLHVIPGKVLKLEEDIHDDEAMKGARSKKEARIISVGRAHSAWPAEENPGDRSGHLAVGMKYQHADLEDTMQKPRMVMNPRPGGVVYVIDRVLLPGDPDRLSGAWFWISIIMLGLLGTATLCVLTAISVYALVQELRGLEGYQPVATTDEESAAEGVGEPPHTDAPASASTSTVPPQNQPEPDIQATTEEANTGPRADSLLSTTSG</sequence>
<feature type="domain" description="FAS1" evidence="4">
    <location>
        <begin position="597"/>
        <end position="755"/>
    </location>
</feature>
<proteinExistence type="predicted"/>
<keyword evidence="3" id="KW-0732">Signal</keyword>
<dbReference type="Proteomes" id="UP000726737">
    <property type="component" value="Unassembled WGS sequence"/>
</dbReference>
<dbReference type="SMART" id="SM00554">
    <property type="entry name" value="FAS1"/>
    <property type="match status" value="5"/>
</dbReference>
<keyword evidence="2" id="KW-1133">Transmembrane helix</keyword>
<accession>A0A9P6PLU2</accession>
<feature type="region of interest" description="Disordered" evidence="1">
    <location>
        <begin position="811"/>
        <end position="868"/>
    </location>
</feature>
<dbReference type="PANTHER" id="PTHR10900:SF77">
    <property type="entry name" value="FI19380P1"/>
    <property type="match status" value="1"/>
</dbReference>
<comment type="caution">
    <text evidence="5">The sequence shown here is derived from an EMBL/GenBank/DDBJ whole genome shotgun (WGS) entry which is preliminary data.</text>
</comment>
<feature type="signal peptide" evidence="3">
    <location>
        <begin position="1"/>
        <end position="24"/>
    </location>
</feature>
<dbReference type="AlphaFoldDB" id="A0A9P6PLU2"/>
<dbReference type="OrthoDB" id="14252at2759"/>
<feature type="domain" description="FAS1" evidence="4">
    <location>
        <begin position="25"/>
        <end position="167"/>
    </location>
</feature>
<evidence type="ECO:0000259" key="4">
    <source>
        <dbReference type="PROSITE" id="PS50213"/>
    </source>
</evidence>
<feature type="transmembrane region" description="Helical" evidence="2">
    <location>
        <begin position="766"/>
        <end position="795"/>
    </location>
</feature>
<dbReference type="Pfam" id="PF02469">
    <property type="entry name" value="Fasciclin"/>
    <property type="match status" value="5"/>
</dbReference>
<feature type="domain" description="FAS1" evidence="4">
    <location>
        <begin position="305"/>
        <end position="445"/>
    </location>
</feature>
<reference evidence="5" key="1">
    <citation type="journal article" date="2020" name="Fungal Divers.">
        <title>Resolving the Mortierellaceae phylogeny through synthesis of multi-gene phylogenetics and phylogenomics.</title>
        <authorList>
            <person name="Vandepol N."/>
            <person name="Liber J."/>
            <person name="Desiro A."/>
            <person name="Na H."/>
            <person name="Kennedy M."/>
            <person name="Barry K."/>
            <person name="Grigoriev I.V."/>
            <person name="Miller A.N."/>
            <person name="O'Donnell K."/>
            <person name="Stajich J.E."/>
            <person name="Bonito G."/>
        </authorList>
    </citation>
    <scope>NUCLEOTIDE SEQUENCE</scope>
    <source>
        <strain evidence="5">KOD948</strain>
    </source>
</reference>
<keyword evidence="2" id="KW-0472">Membrane</keyword>
<evidence type="ECO:0000313" key="5">
    <source>
        <dbReference type="EMBL" id="KAG0247859.1"/>
    </source>
</evidence>
<gene>
    <name evidence="5" type="ORF">BG011_000802</name>
</gene>
<evidence type="ECO:0000256" key="1">
    <source>
        <dbReference type="SAM" id="MobiDB-lite"/>
    </source>
</evidence>
<evidence type="ECO:0000256" key="2">
    <source>
        <dbReference type="SAM" id="Phobius"/>
    </source>
</evidence>
<dbReference type="EMBL" id="JAAAJA010001185">
    <property type="protein sequence ID" value="KAG0247859.1"/>
    <property type="molecule type" value="Genomic_DNA"/>
</dbReference>
<keyword evidence="6" id="KW-1185">Reference proteome</keyword>
<dbReference type="Gene3D" id="2.30.180.10">
    <property type="entry name" value="FAS1 domain"/>
    <property type="match status" value="5"/>
</dbReference>
<evidence type="ECO:0000256" key="3">
    <source>
        <dbReference type="SAM" id="SignalP"/>
    </source>
</evidence>
<feature type="domain" description="FAS1" evidence="4">
    <location>
        <begin position="448"/>
        <end position="592"/>
    </location>
</feature>
<name>A0A9P6PLU2_9FUNG</name>
<dbReference type="FunFam" id="2.30.180.10:FF:000032">
    <property type="entry name" value="Fasciclin domain-containing protein, putative"/>
    <property type="match status" value="1"/>
</dbReference>